<name>A8N8Z5_COPC7</name>
<gene>
    <name evidence="1" type="ORF">CC1G_00870</name>
</gene>
<evidence type="ECO:0008006" key="3">
    <source>
        <dbReference type="Google" id="ProtNLM"/>
    </source>
</evidence>
<comment type="caution">
    <text evidence="1">The sequence shown here is derived from an EMBL/GenBank/DDBJ whole genome shotgun (WGS) entry which is preliminary data.</text>
</comment>
<dbReference type="RefSeq" id="XP_001831323.1">
    <property type="nucleotide sequence ID" value="XM_001831271.1"/>
</dbReference>
<dbReference type="Proteomes" id="UP000001861">
    <property type="component" value="Unassembled WGS sequence"/>
</dbReference>
<dbReference type="OMA" id="TCKVFRR"/>
<dbReference type="KEGG" id="cci:CC1G_00870"/>
<proteinExistence type="predicted"/>
<dbReference type="InParanoid" id="A8N8Z5"/>
<dbReference type="GeneID" id="6007794"/>
<evidence type="ECO:0000313" key="1">
    <source>
        <dbReference type="EMBL" id="EAU90486.1"/>
    </source>
</evidence>
<organism evidence="1 2">
    <name type="scientific">Coprinopsis cinerea (strain Okayama-7 / 130 / ATCC MYA-4618 / FGSC 9003)</name>
    <name type="common">Inky cap fungus</name>
    <name type="synonym">Hormographiella aspergillata</name>
    <dbReference type="NCBI Taxonomy" id="240176"/>
    <lineage>
        <taxon>Eukaryota</taxon>
        <taxon>Fungi</taxon>
        <taxon>Dikarya</taxon>
        <taxon>Basidiomycota</taxon>
        <taxon>Agaricomycotina</taxon>
        <taxon>Agaricomycetes</taxon>
        <taxon>Agaricomycetidae</taxon>
        <taxon>Agaricales</taxon>
        <taxon>Agaricineae</taxon>
        <taxon>Psathyrellaceae</taxon>
        <taxon>Coprinopsis</taxon>
    </lineage>
</organism>
<evidence type="ECO:0000313" key="2">
    <source>
        <dbReference type="Proteomes" id="UP000001861"/>
    </source>
</evidence>
<reference evidence="1 2" key="1">
    <citation type="journal article" date="2010" name="Proc. Natl. Acad. Sci. U.S.A.">
        <title>Insights into evolution of multicellular fungi from the assembled chromosomes of the mushroom Coprinopsis cinerea (Coprinus cinereus).</title>
        <authorList>
            <person name="Stajich J.E."/>
            <person name="Wilke S.K."/>
            <person name="Ahren D."/>
            <person name="Au C.H."/>
            <person name="Birren B.W."/>
            <person name="Borodovsky M."/>
            <person name="Burns C."/>
            <person name="Canback B."/>
            <person name="Casselton L.A."/>
            <person name="Cheng C.K."/>
            <person name="Deng J."/>
            <person name="Dietrich F.S."/>
            <person name="Fargo D.C."/>
            <person name="Farman M.L."/>
            <person name="Gathman A.C."/>
            <person name="Goldberg J."/>
            <person name="Guigo R."/>
            <person name="Hoegger P.J."/>
            <person name="Hooker J.B."/>
            <person name="Huggins A."/>
            <person name="James T.Y."/>
            <person name="Kamada T."/>
            <person name="Kilaru S."/>
            <person name="Kodira C."/>
            <person name="Kues U."/>
            <person name="Kupfer D."/>
            <person name="Kwan H.S."/>
            <person name="Lomsadze A."/>
            <person name="Li W."/>
            <person name="Lilly W.W."/>
            <person name="Ma L.J."/>
            <person name="Mackey A.J."/>
            <person name="Manning G."/>
            <person name="Martin F."/>
            <person name="Muraguchi H."/>
            <person name="Natvig D.O."/>
            <person name="Palmerini H."/>
            <person name="Ramesh M.A."/>
            <person name="Rehmeyer C.J."/>
            <person name="Roe B.A."/>
            <person name="Shenoy N."/>
            <person name="Stanke M."/>
            <person name="Ter-Hovhannisyan V."/>
            <person name="Tunlid A."/>
            <person name="Velagapudi R."/>
            <person name="Vision T.J."/>
            <person name="Zeng Q."/>
            <person name="Zolan M.E."/>
            <person name="Pukkila P.J."/>
        </authorList>
    </citation>
    <scope>NUCLEOTIDE SEQUENCE [LARGE SCALE GENOMIC DNA]</scope>
    <source>
        <strain evidence="2">Okayama-7 / 130 / ATCC MYA-4618 / FGSC 9003</strain>
    </source>
</reference>
<dbReference type="STRING" id="240176.A8N8Z5"/>
<dbReference type="AlphaFoldDB" id="A8N8Z5"/>
<accession>A8N8Z5</accession>
<dbReference type="eggNOG" id="ENOG502QZ72">
    <property type="taxonomic scope" value="Eukaryota"/>
</dbReference>
<sequence length="491" mass="55521">MPHKLPTTGRYRISNDVLITILEYFDPNSLYRTCKVFPRVYDVVIHFQHLRYKFELAVSGMADGVLSLVKRPPQLRLQLLGAYRRDWPVLNWTAEQKLQLPASANLFTVSAEFLIHGNAHALQLQELPSTRLHRPPSQTRHVQYGTAPQSDAVVVDPSQGLLISGFGITGPAGQIGIRLKIRDIWKFDKHPHAPAPFYECPVQVQVPIQKMTLSICGSRLAVSLKFANGTAKQLLLDWRSFRAMWMEEHDVHFLSVKYLLGAKVYQGTPVIHLYNIMDLPRVFIEREYELPSHWANAELNFLPNSTLTIDGVPNPRALFFSDPLVRVLVLTAKQISDPQGPAQWLMINESYFRPTSRPDRRHVPWVHSANFSLIRNVPALPVVRSPQVVGNRVIYLESDAPSSAGRGYSTRICTIEFPAYPEHRPSTRGGWAYVGPQSALVPKEFSKELSTSITRGAVVEVMSVTEDNIVFFLEPRHGMREVFLMSFGASI</sequence>
<keyword evidence="2" id="KW-1185">Reference proteome</keyword>
<dbReference type="EMBL" id="AACS02000007">
    <property type="protein sequence ID" value="EAU90486.1"/>
    <property type="molecule type" value="Genomic_DNA"/>
</dbReference>
<dbReference type="OrthoDB" id="2893272at2759"/>
<protein>
    <recommendedName>
        <fullName evidence="3">F-box domain-containing protein</fullName>
    </recommendedName>
</protein>
<dbReference type="VEuPathDB" id="FungiDB:CC1G_00870"/>